<proteinExistence type="predicted"/>
<keyword evidence="1" id="KW-1133">Transmembrane helix</keyword>
<sequence length="83" mass="9853">MVVLMKRLFVYFYILSHTEVAMILPFISPHLLSFVLSSCFLFFSWCNWKIICSYAVVSSKYYMTSILYLLPLYLALMIYQPTE</sequence>
<protein>
    <submittedName>
        <fullName evidence="2">Putative ovule protein</fullName>
    </submittedName>
</protein>
<organism evidence="2">
    <name type="scientific">Solanum chacoense</name>
    <name type="common">Chaco potato</name>
    <dbReference type="NCBI Taxonomy" id="4108"/>
    <lineage>
        <taxon>Eukaryota</taxon>
        <taxon>Viridiplantae</taxon>
        <taxon>Streptophyta</taxon>
        <taxon>Embryophyta</taxon>
        <taxon>Tracheophyta</taxon>
        <taxon>Spermatophyta</taxon>
        <taxon>Magnoliopsida</taxon>
        <taxon>eudicotyledons</taxon>
        <taxon>Gunneridae</taxon>
        <taxon>Pentapetalae</taxon>
        <taxon>asterids</taxon>
        <taxon>lamiids</taxon>
        <taxon>Solanales</taxon>
        <taxon>Solanaceae</taxon>
        <taxon>Solanoideae</taxon>
        <taxon>Solaneae</taxon>
        <taxon>Solanum</taxon>
    </lineage>
</organism>
<reference evidence="2" key="1">
    <citation type="submission" date="2015-12" db="EMBL/GenBank/DDBJ databases">
        <title>Gene expression during late stages of embryo sac development: a critical building block for successful pollen-pistil interactions.</title>
        <authorList>
            <person name="Liu Y."/>
            <person name="Joly V."/>
            <person name="Sabar M."/>
            <person name="Matton D.P."/>
        </authorList>
    </citation>
    <scope>NUCLEOTIDE SEQUENCE</scope>
</reference>
<accession>A0A0V0H148</accession>
<evidence type="ECO:0000313" key="2">
    <source>
        <dbReference type="EMBL" id="JAP13721.1"/>
    </source>
</evidence>
<dbReference type="EMBL" id="GEDG01027618">
    <property type="protein sequence ID" value="JAP13721.1"/>
    <property type="molecule type" value="Transcribed_RNA"/>
</dbReference>
<keyword evidence="1" id="KW-0472">Membrane</keyword>
<keyword evidence="1" id="KW-0812">Transmembrane</keyword>
<dbReference type="AlphaFoldDB" id="A0A0V0H148"/>
<feature type="transmembrane region" description="Helical" evidence="1">
    <location>
        <begin position="31"/>
        <end position="48"/>
    </location>
</feature>
<name>A0A0V0H148_SOLCH</name>
<feature type="transmembrane region" description="Helical" evidence="1">
    <location>
        <begin position="60"/>
        <end position="79"/>
    </location>
</feature>
<evidence type="ECO:0000256" key="1">
    <source>
        <dbReference type="SAM" id="Phobius"/>
    </source>
</evidence>